<feature type="region of interest" description="Disordered" evidence="1">
    <location>
        <begin position="30"/>
        <end position="97"/>
    </location>
</feature>
<evidence type="ECO:0000313" key="2">
    <source>
        <dbReference type="EMBL" id="SAL37331.1"/>
    </source>
</evidence>
<reference evidence="2" key="1">
    <citation type="submission" date="2016-01" db="EMBL/GenBank/DDBJ databases">
        <authorList>
            <person name="Peeters Charlotte."/>
        </authorList>
    </citation>
    <scope>NUCLEOTIDE SEQUENCE</scope>
    <source>
        <strain evidence="2">LMG 22936</strain>
    </source>
</reference>
<dbReference type="RefSeq" id="WP_087630047.1">
    <property type="nucleotide sequence ID" value="NZ_FCNZ02000006.1"/>
</dbReference>
<organism evidence="2 3">
    <name type="scientific">Caballeronia telluris</name>
    <dbReference type="NCBI Taxonomy" id="326475"/>
    <lineage>
        <taxon>Bacteria</taxon>
        <taxon>Pseudomonadati</taxon>
        <taxon>Pseudomonadota</taxon>
        <taxon>Betaproteobacteria</taxon>
        <taxon>Burkholderiales</taxon>
        <taxon>Burkholderiaceae</taxon>
        <taxon>Caballeronia</taxon>
    </lineage>
</organism>
<accession>A0A158GZS6</accession>
<sequence>MRKNTGGFAVVAVLVGVAVAATLLIAGIGRSSKHAQNEEPGVERTVAGAVAASDASQAQAHADAHPDGQAGFALTPQPQAASSEAASVAKRNARTSD</sequence>
<gene>
    <name evidence="2" type="ORF">AWB66_01907</name>
</gene>
<keyword evidence="3" id="KW-1185">Reference proteome</keyword>
<name>A0A158GZS6_9BURK</name>
<protein>
    <submittedName>
        <fullName evidence="2">Uncharacterized protein</fullName>
    </submittedName>
</protein>
<dbReference type="STRING" id="326475.AWB66_01907"/>
<feature type="compositionally biased region" description="Low complexity" evidence="1">
    <location>
        <begin position="80"/>
        <end position="89"/>
    </location>
</feature>
<feature type="compositionally biased region" description="Low complexity" evidence="1">
    <location>
        <begin position="46"/>
        <end position="71"/>
    </location>
</feature>
<dbReference type="EMBL" id="FCNZ02000006">
    <property type="protein sequence ID" value="SAL37331.1"/>
    <property type="molecule type" value="Genomic_DNA"/>
</dbReference>
<comment type="caution">
    <text evidence="2">The sequence shown here is derived from an EMBL/GenBank/DDBJ whole genome shotgun (WGS) entry which is preliminary data.</text>
</comment>
<dbReference type="AlphaFoldDB" id="A0A158GZS6"/>
<evidence type="ECO:0000313" key="3">
    <source>
        <dbReference type="Proteomes" id="UP000054717"/>
    </source>
</evidence>
<proteinExistence type="predicted"/>
<dbReference type="Proteomes" id="UP000054717">
    <property type="component" value="Unassembled WGS sequence"/>
</dbReference>
<evidence type="ECO:0000256" key="1">
    <source>
        <dbReference type="SAM" id="MobiDB-lite"/>
    </source>
</evidence>